<keyword evidence="1" id="KW-1133">Transmembrane helix</keyword>
<keyword evidence="1" id="KW-0472">Membrane</keyword>
<keyword evidence="1" id="KW-0812">Transmembrane</keyword>
<evidence type="ECO:0000313" key="2">
    <source>
        <dbReference type="EMBL" id="QHU10519.1"/>
    </source>
</evidence>
<dbReference type="SUPFAM" id="SSF49899">
    <property type="entry name" value="Concanavalin A-like lectins/glucanases"/>
    <property type="match status" value="1"/>
</dbReference>
<evidence type="ECO:0008006" key="3">
    <source>
        <dbReference type="Google" id="ProtNLM"/>
    </source>
</evidence>
<dbReference type="InterPro" id="IPR013320">
    <property type="entry name" value="ConA-like_dom_sf"/>
</dbReference>
<organism evidence="2">
    <name type="scientific">viral metagenome</name>
    <dbReference type="NCBI Taxonomy" id="1070528"/>
    <lineage>
        <taxon>unclassified sequences</taxon>
        <taxon>metagenomes</taxon>
        <taxon>organismal metagenomes</taxon>
    </lineage>
</organism>
<dbReference type="AlphaFoldDB" id="A0A6C0JYG5"/>
<feature type="transmembrane region" description="Helical" evidence="1">
    <location>
        <begin position="6"/>
        <end position="24"/>
    </location>
</feature>
<sequence>MEIKNILLVVIIIVLLYIVIRYVFSDVNTLTSINSGTMMQKITAGSLATGTVANSSNFTYSIWFYINDWNYKYSDAKMLYGRMGKVTDNQNITIDGVSNSLPCPAAILGAIENNLSILLTCFPGTTPASSEDTTASDGSVVHTCNISNVPIQKWVNLLISVYGRTLDVYLDGKLVKTCVLPGVAKINSNADVYVTPAGGFSGWTAKFQYYPNSTDPQTAWNIYQKGYGASWLSNIFGKYQVKVAFTDNGTETGSFTF</sequence>
<accession>A0A6C0JYG5</accession>
<reference evidence="2" key="1">
    <citation type="journal article" date="2020" name="Nature">
        <title>Giant virus diversity and host interactions through global metagenomics.</title>
        <authorList>
            <person name="Schulz F."/>
            <person name="Roux S."/>
            <person name="Paez-Espino D."/>
            <person name="Jungbluth S."/>
            <person name="Walsh D.A."/>
            <person name="Denef V.J."/>
            <person name="McMahon K.D."/>
            <person name="Konstantinidis K.T."/>
            <person name="Eloe-Fadrosh E.A."/>
            <person name="Kyrpides N.C."/>
            <person name="Woyke T."/>
        </authorList>
    </citation>
    <scope>NUCLEOTIDE SEQUENCE</scope>
    <source>
        <strain evidence="2">GVMAG-S-1101165-83</strain>
    </source>
</reference>
<name>A0A6C0JYG5_9ZZZZ</name>
<dbReference type="Gene3D" id="2.60.120.200">
    <property type="match status" value="1"/>
</dbReference>
<dbReference type="EMBL" id="MN740769">
    <property type="protein sequence ID" value="QHU10519.1"/>
    <property type="molecule type" value="Genomic_DNA"/>
</dbReference>
<evidence type="ECO:0000256" key="1">
    <source>
        <dbReference type="SAM" id="Phobius"/>
    </source>
</evidence>
<proteinExistence type="predicted"/>
<protein>
    <recommendedName>
        <fullName evidence="3">Lectin/glucanase superfamily protein</fullName>
    </recommendedName>
</protein>